<evidence type="ECO:0000313" key="4">
    <source>
        <dbReference type="EMBL" id="CAB9528348.1"/>
    </source>
</evidence>
<keyword evidence="1" id="KW-0234">DNA repair</keyword>
<accession>A0A9N8EX29</accession>
<organism evidence="4 5">
    <name type="scientific">Seminavis robusta</name>
    <dbReference type="NCBI Taxonomy" id="568900"/>
    <lineage>
        <taxon>Eukaryota</taxon>
        <taxon>Sar</taxon>
        <taxon>Stramenopiles</taxon>
        <taxon>Ochrophyta</taxon>
        <taxon>Bacillariophyta</taxon>
        <taxon>Bacillariophyceae</taxon>
        <taxon>Bacillariophycidae</taxon>
        <taxon>Naviculales</taxon>
        <taxon>Naviculaceae</taxon>
        <taxon>Seminavis</taxon>
    </lineage>
</organism>
<dbReference type="GO" id="GO:0005524">
    <property type="term" value="F:ATP binding"/>
    <property type="evidence" value="ECO:0007669"/>
    <property type="project" value="UniProtKB-KW"/>
</dbReference>
<dbReference type="Gene3D" id="3.40.50.300">
    <property type="entry name" value="P-loop containing nucleotide triphosphate hydrolases"/>
    <property type="match status" value="1"/>
</dbReference>
<proteinExistence type="inferred from homology"/>
<feature type="region of interest" description="Disordered" evidence="2">
    <location>
        <begin position="311"/>
        <end position="348"/>
    </location>
</feature>
<dbReference type="EMBL" id="CAICTM010002201">
    <property type="protein sequence ID" value="CAB9528348.1"/>
    <property type="molecule type" value="Genomic_DNA"/>
</dbReference>
<dbReference type="GO" id="GO:0043139">
    <property type="term" value="F:5'-3' DNA helicase activity"/>
    <property type="evidence" value="ECO:0007669"/>
    <property type="project" value="UniProtKB-EC"/>
</dbReference>
<reference evidence="4" key="1">
    <citation type="submission" date="2020-06" db="EMBL/GenBank/DDBJ databases">
        <authorList>
            <consortium name="Plant Systems Biology data submission"/>
        </authorList>
    </citation>
    <scope>NUCLEOTIDE SEQUENCE</scope>
    <source>
        <strain evidence="4">D6</strain>
    </source>
</reference>
<feature type="compositionally biased region" description="Acidic residues" evidence="2">
    <location>
        <begin position="328"/>
        <end position="337"/>
    </location>
</feature>
<feature type="domain" description="DNA helicase Pif1-like DEAD-box helicase" evidence="3">
    <location>
        <begin position="542"/>
        <end position="676"/>
    </location>
</feature>
<dbReference type="InterPro" id="IPR027417">
    <property type="entry name" value="P-loop_NTPase"/>
</dbReference>
<comment type="similarity">
    <text evidence="1">Belongs to the helicase family.</text>
</comment>
<evidence type="ECO:0000256" key="2">
    <source>
        <dbReference type="SAM" id="MobiDB-lite"/>
    </source>
</evidence>
<dbReference type="InterPro" id="IPR010285">
    <property type="entry name" value="DNA_helicase_pif1-like_DEAD"/>
</dbReference>
<dbReference type="AlphaFoldDB" id="A0A9N8EX29"/>
<dbReference type="EC" id="5.6.2.3" evidence="1"/>
<dbReference type="PANTHER" id="PTHR47642">
    <property type="entry name" value="ATP-DEPENDENT DNA HELICASE"/>
    <property type="match status" value="1"/>
</dbReference>
<sequence length="820" mass="93876">MSLITDSPIAMYQIKYQHKSTQQDDTAEYGHVEQAIKSLNGRVHDNNSKEAMCRICRAAFAHNKGNIIGPSLASFLTRNNSRFYFSHQFIYCPFRLLQKDQMQSTLKVTASGKCYFENQALHYLCRHDDLNNVCVKEFFERYDVKSMSSRKRSRKQDNGKWPFKADTGYFVHPSTERDDEGHPMNHNSEGVVERANCGFIQVPQWMFCDTAKFNCDMFQCTDGELNHAMDDYAKTVLAMLLPHRCLSDIKVRNARTDYPFAEKLCEVHQQDSFRKIQNQPPILFSDENCEFLQNIQNSAYNSLRYKMGGDDLSRNTEPYRPKDHSDDNFEEDEEGKEEEGPTIPEKSYEDVLNGLNTATRNDEDDQYLSQTLRGFNFTDIRKNGADNCEIDPKLPTPERTEDVATQEDTFVKVYVNFNVEGGTFRLQDKPPTPRLRELVEVFLTKRTSRIRAQVFERNPEAEIIEANGSVNSILEWAKAAQLDQVQKRAFECIVVSFLLTFYNDAGELDVEDATVESLSKQKCRCVKLNLRKLKGGKESQLICLVHGPGGSGKSTVINLVIAYAREYCELIEHPFTDRTIVVCAMSGVAATLLHGETWHSAAGANRSKKNVADNLCDEWKDTRMVIIDKISFASETDFKKMYEYTQILKENKFSPFGGLNMVFAGDYSQLEPVGRDPIYKHGDELPEFHMQLNTYIELDGRHRFRDDPEWGNRLFKFREGEATEEDIDYINTHCLISPQNIPPSDIQVACYGNKERDAINTAVFEEYCKNNQPVDGSVFKGAVMIFMDDLQMANQGGSLVYVRSNAVKRHFFSTCGESSF</sequence>
<dbReference type="GO" id="GO:0000723">
    <property type="term" value="P:telomere maintenance"/>
    <property type="evidence" value="ECO:0007669"/>
    <property type="project" value="InterPro"/>
</dbReference>
<keyword evidence="1" id="KW-0227">DNA damage</keyword>
<name>A0A9N8EX29_9STRA</name>
<feature type="compositionally biased region" description="Basic and acidic residues" evidence="2">
    <location>
        <begin position="311"/>
        <end position="327"/>
    </location>
</feature>
<gene>
    <name evidence="4" type="ORF">SEMRO_2203_G318960.1</name>
</gene>
<dbReference type="SUPFAM" id="SSF52540">
    <property type="entry name" value="P-loop containing nucleoside triphosphate hydrolases"/>
    <property type="match status" value="2"/>
</dbReference>
<dbReference type="OrthoDB" id="432234at2759"/>
<keyword evidence="5" id="KW-1185">Reference proteome</keyword>
<dbReference type="GO" id="GO:0016787">
    <property type="term" value="F:hydrolase activity"/>
    <property type="evidence" value="ECO:0007669"/>
    <property type="project" value="UniProtKB-KW"/>
</dbReference>
<keyword evidence="1 4" id="KW-0347">Helicase</keyword>
<keyword evidence="1" id="KW-0378">Hydrolase</keyword>
<comment type="caution">
    <text evidence="4">The sequence shown here is derived from an EMBL/GenBank/DDBJ whole genome shotgun (WGS) entry which is preliminary data.</text>
</comment>
<comment type="cofactor">
    <cofactor evidence="1">
        <name>Mg(2+)</name>
        <dbReference type="ChEBI" id="CHEBI:18420"/>
    </cofactor>
</comment>
<dbReference type="Pfam" id="PF05970">
    <property type="entry name" value="PIF1"/>
    <property type="match status" value="1"/>
</dbReference>
<dbReference type="GO" id="GO:0006310">
    <property type="term" value="P:DNA recombination"/>
    <property type="evidence" value="ECO:0007669"/>
    <property type="project" value="UniProtKB-KW"/>
</dbReference>
<dbReference type="InterPro" id="IPR051055">
    <property type="entry name" value="PIF1_helicase"/>
</dbReference>
<dbReference type="GO" id="GO:0006281">
    <property type="term" value="P:DNA repair"/>
    <property type="evidence" value="ECO:0007669"/>
    <property type="project" value="UniProtKB-KW"/>
</dbReference>
<evidence type="ECO:0000313" key="5">
    <source>
        <dbReference type="Proteomes" id="UP001153069"/>
    </source>
</evidence>
<keyword evidence="1" id="KW-0233">DNA recombination</keyword>
<evidence type="ECO:0000259" key="3">
    <source>
        <dbReference type="Pfam" id="PF05970"/>
    </source>
</evidence>
<protein>
    <recommendedName>
        <fullName evidence="1">ATP-dependent DNA helicase</fullName>
        <ecNumber evidence="1">5.6.2.3</ecNumber>
    </recommendedName>
</protein>
<comment type="catalytic activity">
    <reaction evidence="1">
        <text>ATP + H2O = ADP + phosphate + H(+)</text>
        <dbReference type="Rhea" id="RHEA:13065"/>
        <dbReference type="ChEBI" id="CHEBI:15377"/>
        <dbReference type="ChEBI" id="CHEBI:15378"/>
        <dbReference type="ChEBI" id="CHEBI:30616"/>
        <dbReference type="ChEBI" id="CHEBI:43474"/>
        <dbReference type="ChEBI" id="CHEBI:456216"/>
        <dbReference type="EC" id="5.6.2.3"/>
    </reaction>
</comment>
<dbReference type="Proteomes" id="UP001153069">
    <property type="component" value="Unassembled WGS sequence"/>
</dbReference>
<evidence type="ECO:0000256" key="1">
    <source>
        <dbReference type="RuleBase" id="RU363044"/>
    </source>
</evidence>
<keyword evidence="1" id="KW-0067">ATP-binding</keyword>
<keyword evidence="1" id="KW-0547">Nucleotide-binding</keyword>
<dbReference type="PANTHER" id="PTHR47642:SF5">
    <property type="entry name" value="ATP-DEPENDENT DNA HELICASE"/>
    <property type="match status" value="1"/>
</dbReference>